<name>A0A2M8QXD1_9BRAD</name>
<dbReference type="Proteomes" id="UP000231194">
    <property type="component" value="Unassembled WGS sequence"/>
</dbReference>
<accession>A0A2M8QXD1</accession>
<protein>
    <submittedName>
        <fullName evidence="1">Uncharacterized protein</fullName>
    </submittedName>
</protein>
<organism evidence="1 2">
    <name type="scientific">Bradyrhizobium forestalis</name>
    <dbReference type="NCBI Taxonomy" id="1419263"/>
    <lineage>
        <taxon>Bacteria</taxon>
        <taxon>Pseudomonadati</taxon>
        <taxon>Pseudomonadota</taxon>
        <taxon>Alphaproteobacteria</taxon>
        <taxon>Hyphomicrobiales</taxon>
        <taxon>Nitrobacteraceae</taxon>
        <taxon>Bradyrhizobium</taxon>
    </lineage>
</organism>
<keyword evidence="2" id="KW-1185">Reference proteome</keyword>
<reference evidence="1 2" key="1">
    <citation type="submission" date="2017-11" db="EMBL/GenBank/DDBJ databases">
        <title>Bradyrhizobium forestalis sp. nov., an efficient nitrogen-fixing bacterium isolated from nodules of forest legume species in the Amazon.</title>
        <authorList>
            <person name="Costa E.M."/>
            <person name="Guimaraes A."/>
            <person name="Carvalho T.S."/>
            <person name="Rodrigues T.L."/>
            <person name="Ribeiro P.R.A."/>
            <person name="Lebbe L."/>
            <person name="Willems A."/>
            <person name="Moreira F.M.S."/>
        </authorList>
    </citation>
    <scope>NUCLEOTIDE SEQUENCE [LARGE SCALE GENOMIC DNA]</scope>
    <source>
        <strain evidence="1 2">INPA54B</strain>
    </source>
</reference>
<dbReference type="AlphaFoldDB" id="A0A2M8QXD1"/>
<sequence length="73" mass="7799">MAVWLDDPRQMDRKSADVILVLRDEVRAGIRDVVAGGGAGGCAQPAVGDWRSEDVRRAINIGIDGDHNGFAPI</sequence>
<comment type="caution">
    <text evidence="1">The sequence shown here is derived from an EMBL/GenBank/DDBJ whole genome shotgun (WGS) entry which is preliminary data.</text>
</comment>
<dbReference type="EMBL" id="PGVG01000071">
    <property type="protein sequence ID" value="PJG50221.1"/>
    <property type="molecule type" value="Genomic_DNA"/>
</dbReference>
<evidence type="ECO:0000313" key="1">
    <source>
        <dbReference type="EMBL" id="PJG50221.1"/>
    </source>
</evidence>
<evidence type="ECO:0000313" key="2">
    <source>
        <dbReference type="Proteomes" id="UP000231194"/>
    </source>
</evidence>
<proteinExistence type="predicted"/>
<gene>
    <name evidence="1" type="ORF">CVM73_37645</name>
</gene>